<sequence>MRILLSIEGGLADELGTLERAVKDDLRRQGVRTVRTTGEVEQGALGAVEVLQFLGENVALPVVLAALQQYVTDRLRGPRRGGLKFEVVRTDLPDGTRRTELTVEGEPKDVAAALKELQ</sequence>
<evidence type="ECO:0000313" key="1">
    <source>
        <dbReference type="EMBL" id="WUU53162.1"/>
    </source>
</evidence>
<organism evidence="1">
    <name type="scientific">Streptomyces althioticus</name>
    <dbReference type="NCBI Taxonomy" id="83380"/>
    <lineage>
        <taxon>Bacteria</taxon>
        <taxon>Bacillati</taxon>
        <taxon>Actinomycetota</taxon>
        <taxon>Actinomycetes</taxon>
        <taxon>Kitasatosporales</taxon>
        <taxon>Streptomycetaceae</taxon>
        <taxon>Streptomyces</taxon>
        <taxon>Streptomyces althioticus group</taxon>
    </lineage>
</organism>
<protein>
    <submittedName>
        <fullName evidence="1">Uncharacterized protein</fullName>
    </submittedName>
</protein>
<dbReference type="RefSeq" id="WP_395758510.1">
    <property type="nucleotide sequence ID" value="NZ_CP109207.1"/>
</dbReference>
<gene>
    <name evidence="1" type="ORF">OIE82_08460</name>
</gene>
<reference evidence="1" key="1">
    <citation type="submission" date="2022-10" db="EMBL/GenBank/DDBJ databases">
        <title>The complete genomes of actinobacterial strains from the NBC collection.</title>
        <authorList>
            <person name="Joergensen T.S."/>
            <person name="Alvarez Arevalo M."/>
            <person name="Sterndorff E.B."/>
            <person name="Faurdal D."/>
            <person name="Vuksanovic O."/>
            <person name="Mourched A.-S."/>
            <person name="Charusanti P."/>
            <person name="Shaw S."/>
            <person name="Blin K."/>
            <person name="Weber T."/>
        </authorList>
    </citation>
    <scope>NUCLEOTIDE SEQUENCE [LARGE SCALE GENOMIC DNA]</scope>
    <source>
        <strain evidence="1">NBC 01686</strain>
    </source>
</reference>
<name>A0ABZ1Y3W8_9ACTN</name>
<proteinExistence type="predicted"/>
<dbReference type="EMBL" id="CP109207">
    <property type="protein sequence ID" value="WUU53162.1"/>
    <property type="molecule type" value="Genomic_DNA"/>
</dbReference>
<accession>A0ABZ1Y3W8</accession>